<dbReference type="SMART" id="SM00485">
    <property type="entry name" value="XPGN"/>
    <property type="match status" value="1"/>
</dbReference>
<evidence type="ECO:0000259" key="4">
    <source>
        <dbReference type="SMART" id="SM00485"/>
    </source>
</evidence>
<protein>
    <recommendedName>
        <fullName evidence="7">XPG-I domain-containing protein</fullName>
    </recommendedName>
</protein>
<dbReference type="CDD" id="cd09906">
    <property type="entry name" value="H3TH_YEN1"/>
    <property type="match status" value="1"/>
</dbReference>
<dbReference type="InterPro" id="IPR036279">
    <property type="entry name" value="5-3_exonuclease_C_sf"/>
</dbReference>
<keyword evidence="1" id="KW-0540">Nuclease</keyword>
<dbReference type="HOGENOM" id="CLU_007575_4_0_1"/>
<dbReference type="Pfam" id="PF00867">
    <property type="entry name" value="XPG_I"/>
    <property type="match status" value="1"/>
</dbReference>
<dbReference type="PANTHER" id="PTHR11081:SF75">
    <property type="entry name" value="ENDONUCLEASE, PUTATIVE (AFU_ORTHOLOGUE AFUA_3G13260)-RELATED"/>
    <property type="match status" value="1"/>
</dbReference>
<evidence type="ECO:0000256" key="2">
    <source>
        <dbReference type="ARBA" id="ARBA00022801"/>
    </source>
</evidence>
<dbReference type="PANTHER" id="PTHR11081">
    <property type="entry name" value="FLAP ENDONUCLEASE FAMILY MEMBER"/>
    <property type="match status" value="1"/>
</dbReference>
<dbReference type="InterPro" id="IPR037316">
    <property type="entry name" value="Yen1_H3TH"/>
</dbReference>
<dbReference type="InterPro" id="IPR029060">
    <property type="entry name" value="PIN-like_dom_sf"/>
</dbReference>
<evidence type="ECO:0000259" key="3">
    <source>
        <dbReference type="SMART" id="SM00484"/>
    </source>
</evidence>
<dbReference type="PRINTS" id="PR00853">
    <property type="entry name" value="XPGRADSUPER"/>
</dbReference>
<dbReference type="Pfam" id="PF00752">
    <property type="entry name" value="XPG_N"/>
    <property type="match status" value="1"/>
</dbReference>
<dbReference type="Proteomes" id="UP000015241">
    <property type="component" value="Unassembled WGS sequence"/>
</dbReference>
<dbReference type="GO" id="GO:0006281">
    <property type="term" value="P:DNA repair"/>
    <property type="evidence" value="ECO:0007669"/>
    <property type="project" value="UniProtKB-ARBA"/>
</dbReference>
<dbReference type="SUPFAM" id="SSF47807">
    <property type="entry name" value="5' to 3' exonuclease, C-terminal subdomain"/>
    <property type="match status" value="1"/>
</dbReference>
<dbReference type="OrthoDB" id="2959108at2759"/>
<dbReference type="SUPFAM" id="SSF88723">
    <property type="entry name" value="PIN domain-like"/>
    <property type="match status" value="1"/>
</dbReference>
<keyword evidence="6" id="KW-1185">Reference proteome</keyword>
<evidence type="ECO:0000256" key="1">
    <source>
        <dbReference type="ARBA" id="ARBA00022722"/>
    </source>
</evidence>
<accession>S8FQI5</accession>
<dbReference type="STRING" id="743788.S8FQI5"/>
<proteinExistence type="predicted"/>
<keyword evidence="2" id="KW-0378">Hydrolase</keyword>
<dbReference type="InterPro" id="IPR006086">
    <property type="entry name" value="XPG-I_dom"/>
</dbReference>
<dbReference type="Gene3D" id="3.40.50.1010">
    <property type="entry name" value="5'-nuclease"/>
    <property type="match status" value="2"/>
</dbReference>
<dbReference type="SMART" id="SM00484">
    <property type="entry name" value="XPGI"/>
    <property type="match status" value="1"/>
</dbReference>
<reference evidence="5 6" key="1">
    <citation type="journal article" date="2012" name="Science">
        <title>The Paleozoic origin of enzymatic lignin decomposition reconstructed from 31 fungal genomes.</title>
        <authorList>
            <person name="Floudas D."/>
            <person name="Binder M."/>
            <person name="Riley R."/>
            <person name="Barry K."/>
            <person name="Blanchette R.A."/>
            <person name="Henrissat B."/>
            <person name="Martinez A.T."/>
            <person name="Otillar R."/>
            <person name="Spatafora J.W."/>
            <person name="Yadav J.S."/>
            <person name="Aerts A."/>
            <person name="Benoit I."/>
            <person name="Boyd A."/>
            <person name="Carlson A."/>
            <person name="Copeland A."/>
            <person name="Coutinho P.M."/>
            <person name="de Vries R.P."/>
            <person name="Ferreira P."/>
            <person name="Findley K."/>
            <person name="Foster B."/>
            <person name="Gaskell J."/>
            <person name="Glotzer D."/>
            <person name="Gorecki P."/>
            <person name="Heitman J."/>
            <person name="Hesse C."/>
            <person name="Hori C."/>
            <person name="Igarashi K."/>
            <person name="Jurgens J.A."/>
            <person name="Kallen N."/>
            <person name="Kersten P."/>
            <person name="Kohler A."/>
            <person name="Kuees U."/>
            <person name="Kumar T.K.A."/>
            <person name="Kuo A."/>
            <person name="LaButti K."/>
            <person name="Larrondo L.F."/>
            <person name="Lindquist E."/>
            <person name="Ling A."/>
            <person name="Lombard V."/>
            <person name="Lucas S."/>
            <person name="Lundell T."/>
            <person name="Martin R."/>
            <person name="McLaughlin D.J."/>
            <person name="Morgenstern I."/>
            <person name="Morin E."/>
            <person name="Murat C."/>
            <person name="Nagy L.G."/>
            <person name="Nolan M."/>
            <person name="Ohm R.A."/>
            <person name="Patyshakuliyeva A."/>
            <person name="Rokas A."/>
            <person name="Ruiz-Duenas F.J."/>
            <person name="Sabat G."/>
            <person name="Salamov A."/>
            <person name="Samejima M."/>
            <person name="Schmutz J."/>
            <person name="Slot J.C."/>
            <person name="St John F."/>
            <person name="Stenlid J."/>
            <person name="Sun H."/>
            <person name="Sun S."/>
            <person name="Syed K."/>
            <person name="Tsang A."/>
            <person name="Wiebenga A."/>
            <person name="Young D."/>
            <person name="Pisabarro A."/>
            <person name="Eastwood D.C."/>
            <person name="Martin F."/>
            <person name="Cullen D."/>
            <person name="Grigoriev I.V."/>
            <person name="Hibbett D.S."/>
        </authorList>
    </citation>
    <scope>NUCLEOTIDE SEQUENCE</scope>
    <source>
        <strain evidence="6">FP-58527</strain>
    </source>
</reference>
<name>S8FQI5_FOMSC</name>
<dbReference type="InParanoid" id="S8FQI5"/>
<gene>
    <name evidence="5" type="ORF">FOMPIDRAFT_1116287</name>
</gene>
<evidence type="ECO:0000313" key="6">
    <source>
        <dbReference type="Proteomes" id="UP000015241"/>
    </source>
</evidence>
<dbReference type="CDD" id="cd09870">
    <property type="entry name" value="PIN_YEN1"/>
    <property type="match status" value="1"/>
</dbReference>
<dbReference type="EMBL" id="KE504130">
    <property type="protein sequence ID" value="EPT03531.1"/>
    <property type="molecule type" value="Genomic_DNA"/>
</dbReference>
<evidence type="ECO:0000313" key="5">
    <source>
        <dbReference type="EMBL" id="EPT03531.1"/>
    </source>
</evidence>
<evidence type="ECO:0008006" key="7">
    <source>
        <dbReference type="Google" id="ProtNLM"/>
    </source>
</evidence>
<feature type="domain" description="XPG N-terminal" evidence="4">
    <location>
        <begin position="1"/>
        <end position="111"/>
    </location>
</feature>
<dbReference type="AlphaFoldDB" id="S8FQI5"/>
<dbReference type="InterPro" id="IPR006084">
    <property type="entry name" value="XPG/Rad2"/>
</dbReference>
<dbReference type="GO" id="GO:0017108">
    <property type="term" value="F:5'-flap endonuclease activity"/>
    <property type="evidence" value="ECO:0007669"/>
    <property type="project" value="TreeGrafter"/>
</dbReference>
<feature type="domain" description="XPG-I" evidence="3">
    <location>
        <begin position="118"/>
        <end position="187"/>
    </location>
</feature>
<dbReference type="GO" id="GO:0008821">
    <property type="term" value="F:crossover junction DNA endonuclease activity"/>
    <property type="evidence" value="ECO:0007669"/>
    <property type="project" value="InterPro"/>
</dbReference>
<dbReference type="InterPro" id="IPR006085">
    <property type="entry name" value="XPG_DNA_repair_N"/>
</dbReference>
<sequence length="398" mass="44551">MGVNGLWEIVKPASTVEDLTVYFIREGFEDKGKGRFYRLGIDASLWFHQVQSTFAVGHAQSGENPELRTLFYRLERLLRLPVHAVFVFDGPERPSTKRGTRVVPTGHWMVNAMKEIINAFGYVFYTAPAEAEAELALFNQLGHIDGILTDDSDAFLFGAKTVIRNYTAKDSTIVITTSRLVEENKNVALTCPSLIFIALLTGGDYNNGLPGFGKRVAHGLARYGFGVTLRDAYWGRGGVRLVDFLPGWREEIRHVLCTDKGGHLGRRYARLSQQIPDSWPDIDVLADYINPVTSSPEDLEYSWPHPPDIVRLGQLCERYFSWGTRAGISRHFASCLVPGVVTRILIFRALNQDRIREGKGVGLYQVCKAMHSLSNPLTLDWVGQLRSTVMYSVRPAAG</sequence>
<organism evidence="5 6">
    <name type="scientific">Fomitopsis schrenkii</name>
    <name type="common">Brown rot fungus</name>
    <dbReference type="NCBI Taxonomy" id="2126942"/>
    <lineage>
        <taxon>Eukaryota</taxon>
        <taxon>Fungi</taxon>
        <taxon>Dikarya</taxon>
        <taxon>Basidiomycota</taxon>
        <taxon>Agaricomycotina</taxon>
        <taxon>Agaricomycetes</taxon>
        <taxon>Polyporales</taxon>
        <taxon>Fomitopsis</taxon>
    </lineage>
</organism>
<dbReference type="eggNOG" id="KOG2520">
    <property type="taxonomic scope" value="Eukaryota"/>
</dbReference>